<dbReference type="PROSITE" id="PS51257">
    <property type="entry name" value="PROKAR_LIPOPROTEIN"/>
    <property type="match status" value="1"/>
</dbReference>
<dbReference type="Proteomes" id="UP000220629">
    <property type="component" value="Unassembled WGS sequence"/>
</dbReference>
<proteinExistence type="predicted"/>
<name>A0A2A7S946_BURGA</name>
<evidence type="ECO:0000313" key="4">
    <source>
        <dbReference type="Proteomes" id="UP000220629"/>
    </source>
</evidence>
<feature type="signal peptide" evidence="2">
    <location>
        <begin position="1"/>
        <end position="29"/>
    </location>
</feature>
<evidence type="ECO:0000313" key="3">
    <source>
        <dbReference type="EMBL" id="PEH39992.1"/>
    </source>
</evidence>
<comment type="caution">
    <text evidence="3">The sequence shown here is derived from an EMBL/GenBank/DDBJ whole genome shotgun (WGS) entry which is preliminary data.</text>
</comment>
<gene>
    <name evidence="3" type="ORF">CRM94_37895</name>
</gene>
<protein>
    <recommendedName>
        <fullName evidence="5">Prolin-rich transmembrane protein</fullName>
    </recommendedName>
</protein>
<feature type="compositionally biased region" description="Low complexity" evidence="1">
    <location>
        <begin position="48"/>
        <end position="57"/>
    </location>
</feature>
<reference evidence="4" key="1">
    <citation type="submission" date="2017-09" db="EMBL/GenBank/DDBJ databases">
        <title>FDA dAtabase for Regulatory Grade micrObial Sequences (FDA-ARGOS): Supporting development and validation of Infectious Disease Dx tests.</title>
        <authorList>
            <person name="Minogue T."/>
            <person name="Wolcott M."/>
            <person name="Wasieloski L."/>
            <person name="Aguilar W."/>
            <person name="Moore D."/>
            <person name="Tallon L."/>
            <person name="Sadzewicz L."/>
            <person name="Ott S."/>
            <person name="Zhao X."/>
            <person name="Nagaraj S."/>
            <person name="Vavikolanu K."/>
            <person name="Aluvathingal J."/>
            <person name="Nadendla S."/>
            <person name="Sichtig H."/>
        </authorList>
    </citation>
    <scope>NUCLEOTIDE SEQUENCE [LARGE SCALE GENOMIC DNA]</scope>
    <source>
        <strain evidence="4">FDAARGOS_390</strain>
    </source>
</reference>
<accession>A0A2A7S946</accession>
<dbReference type="EMBL" id="PDDY01000004">
    <property type="protein sequence ID" value="PEH39992.1"/>
    <property type="molecule type" value="Genomic_DNA"/>
</dbReference>
<feature type="chain" id="PRO_5011975688" description="Prolin-rich transmembrane protein" evidence="2">
    <location>
        <begin position="30"/>
        <end position="180"/>
    </location>
</feature>
<dbReference type="AlphaFoldDB" id="A0A2A7S946"/>
<organism evidence="3 4">
    <name type="scientific">Burkholderia gladioli</name>
    <name type="common">Pseudomonas marginata</name>
    <name type="synonym">Phytomonas marginata</name>
    <dbReference type="NCBI Taxonomy" id="28095"/>
    <lineage>
        <taxon>Bacteria</taxon>
        <taxon>Pseudomonadati</taxon>
        <taxon>Pseudomonadota</taxon>
        <taxon>Betaproteobacteria</taxon>
        <taxon>Burkholderiales</taxon>
        <taxon>Burkholderiaceae</taxon>
        <taxon>Burkholderia</taxon>
    </lineage>
</organism>
<evidence type="ECO:0008006" key="5">
    <source>
        <dbReference type="Google" id="ProtNLM"/>
    </source>
</evidence>
<sequence>MKKPQPKHIVMAALFAACALVLVFTHHDADDDLVEATPRPAQPSVAQAAPRGADAERGAAAAPGTVAIAAIRARAERGDAGAHALFNTLMLAPPLPSAAPAQVDVPPLPNTPAMPFTYLGKQLANGHWEVYLARGDDTLIVHEQMVIDGTYKVDAIAPPNLTLVYLPQKLVQTLDIGSAD</sequence>
<dbReference type="RefSeq" id="WP_098154666.1">
    <property type="nucleotide sequence ID" value="NZ_CADEPT010000001.1"/>
</dbReference>
<keyword evidence="2" id="KW-0732">Signal</keyword>
<evidence type="ECO:0000256" key="2">
    <source>
        <dbReference type="SAM" id="SignalP"/>
    </source>
</evidence>
<evidence type="ECO:0000256" key="1">
    <source>
        <dbReference type="SAM" id="MobiDB-lite"/>
    </source>
</evidence>
<feature type="region of interest" description="Disordered" evidence="1">
    <location>
        <begin position="34"/>
        <end position="57"/>
    </location>
</feature>